<feature type="compositionally biased region" description="Polar residues" evidence="1">
    <location>
        <begin position="1"/>
        <end position="45"/>
    </location>
</feature>
<feature type="region of interest" description="Disordered" evidence="1">
    <location>
        <begin position="1"/>
        <end position="74"/>
    </location>
</feature>
<organism evidence="2 3">
    <name type="scientific">Cadophora malorum</name>
    <dbReference type="NCBI Taxonomy" id="108018"/>
    <lineage>
        <taxon>Eukaryota</taxon>
        <taxon>Fungi</taxon>
        <taxon>Dikarya</taxon>
        <taxon>Ascomycota</taxon>
        <taxon>Pezizomycotina</taxon>
        <taxon>Leotiomycetes</taxon>
        <taxon>Helotiales</taxon>
        <taxon>Ploettnerulaceae</taxon>
        <taxon>Cadophora</taxon>
    </lineage>
</organism>
<evidence type="ECO:0000313" key="3">
    <source>
        <dbReference type="Proteomes" id="UP000664132"/>
    </source>
</evidence>
<proteinExistence type="predicted"/>
<feature type="compositionally biased region" description="Polar residues" evidence="1">
    <location>
        <begin position="211"/>
        <end position="229"/>
    </location>
</feature>
<name>A0A8H7SZ99_9HELO</name>
<dbReference type="Proteomes" id="UP000664132">
    <property type="component" value="Unassembled WGS sequence"/>
</dbReference>
<feature type="compositionally biased region" description="Basic and acidic residues" evidence="1">
    <location>
        <begin position="49"/>
        <end position="64"/>
    </location>
</feature>
<feature type="compositionally biased region" description="Low complexity" evidence="1">
    <location>
        <begin position="306"/>
        <end position="319"/>
    </location>
</feature>
<accession>A0A8H7SZ99</accession>
<reference evidence="2" key="1">
    <citation type="submission" date="2021-02" db="EMBL/GenBank/DDBJ databases">
        <title>Genome sequence Cadophora malorum strain M34.</title>
        <authorList>
            <person name="Stefanovic E."/>
            <person name="Vu D."/>
            <person name="Scully C."/>
            <person name="Dijksterhuis J."/>
            <person name="Roader J."/>
            <person name="Houbraken J."/>
        </authorList>
    </citation>
    <scope>NUCLEOTIDE SEQUENCE</scope>
    <source>
        <strain evidence="2">M34</strain>
    </source>
</reference>
<dbReference type="AlphaFoldDB" id="A0A8H7SZ99"/>
<protein>
    <submittedName>
        <fullName evidence="2">Uncharacterized protein</fullName>
    </submittedName>
</protein>
<evidence type="ECO:0000256" key="1">
    <source>
        <dbReference type="SAM" id="MobiDB-lite"/>
    </source>
</evidence>
<comment type="caution">
    <text evidence="2">The sequence shown here is derived from an EMBL/GenBank/DDBJ whole genome shotgun (WGS) entry which is preliminary data.</text>
</comment>
<feature type="compositionally biased region" description="Polar residues" evidence="1">
    <location>
        <begin position="150"/>
        <end position="172"/>
    </location>
</feature>
<evidence type="ECO:0000313" key="2">
    <source>
        <dbReference type="EMBL" id="KAG4410664.1"/>
    </source>
</evidence>
<feature type="region of interest" description="Disordered" evidence="1">
    <location>
        <begin position="192"/>
        <end position="351"/>
    </location>
</feature>
<keyword evidence="3" id="KW-1185">Reference proteome</keyword>
<dbReference type="EMBL" id="JAFJYH010000626">
    <property type="protein sequence ID" value="KAG4410664.1"/>
    <property type="molecule type" value="Genomic_DNA"/>
</dbReference>
<feature type="region of interest" description="Disordered" evidence="1">
    <location>
        <begin position="467"/>
        <end position="489"/>
    </location>
</feature>
<feature type="region of interest" description="Disordered" evidence="1">
    <location>
        <begin position="110"/>
        <end position="172"/>
    </location>
</feature>
<sequence>MDFYNGHNNGASYPSRLVNNSDISQPETLQVTPNNDPVQANTNGYSYKRNPESIERDQSEEQEHKRQRTQASNQAIEATRQQMMDALNREAQKGHGPDAQVFPISFLQSYHSTDSDPAESGRGRSQINANSPVDFLAPTPRFESQPRHIQPSSSGYQQPYTTSPDPASGSYQVSYPQVQHYYNLPVPRSYPPTIPVASPAPIGGQQDKQSKQGVSESTSSHLTYPQGQYTPGPPVSTPDGCSKGRTPLPDAANSGTSQRQHPIASTIAPGTPKHQQKDLPRQNTAAPTFGKNQPYPFGPYPSYPDSLASQTSSTLTTNTGIPQAKATPRSRRAPRQPVNRNSPVPIASAGTARTPYSTLQLAYQAPVPILGEIQPEGVRTPQKSFFMQGWGPLGKPALTPPKHSSANNGLPATTNTVNTAPVTPSPVKQYPVLPPLDFETETYNRRNLSKMEYRTIAEAANKAWAAHGSATQATSRTPYPPPQDSDDLRHAAGRATHSYDQTKVIYLKIDQATRINEYVAHDQATQAIQAQVIYTVDWDLAFYHSQKLAWYYSDNNGQLISNPYPIKVSFPATGFALTNWFFKQAIYPLPLFAEQPMFPQQGIPDEQTLLVDLWICAADLQIPKLQNLALNELDRVRNVNAQMSLTALSHTYNRTKEGSMLRKYLVWQYAHRLNENSVMDPLAKAYYPHEFLQEWVLMLTQLWRSLNGRNNIKVDLDLEDFMVQEKKVTWPFDEAKTA</sequence>
<gene>
    <name evidence="2" type="ORF">IFR04_016203</name>
</gene>
<dbReference type="OrthoDB" id="3560603at2759"/>